<evidence type="ECO:0000256" key="1">
    <source>
        <dbReference type="ARBA" id="ARBA00004686"/>
    </source>
</evidence>
<dbReference type="InterPro" id="IPR036676">
    <property type="entry name" value="PurM-like_C_sf"/>
</dbReference>
<feature type="domain" description="PurM-like C-terminal" evidence="14">
    <location>
        <begin position="174"/>
        <end position="338"/>
    </location>
</feature>
<evidence type="ECO:0000313" key="15">
    <source>
        <dbReference type="EMBL" id="WZL77145.1"/>
    </source>
</evidence>
<keyword evidence="12" id="KW-0963">Cytoplasm</keyword>
<name>A0ABZ2YDS9_9BACT</name>
<evidence type="ECO:0000256" key="10">
    <source>
        <dbReference type="ARBA" id="ARBA00033093"/>
    </source>
</evidence>
<dbReference type="EMBL" id="CP121689">
    <property type="protein sequence ID" value="WZL77145.1"/>
    <property type="molecule type" value="Genomic_DNA"/>
</dbReference>
<evidence type="ECO:0000256" key="6">
    <source>
        <dbReference type="ARBA" id="ARBA00022741"/>
    </source>
</evidence>
<protein>
    <recommendedName>
        <fullName evidence="4 12">Phosphoribosylformylglycinamidine cyclo-ligase</fullName>
        <ecNumber evidence="3 12">6.3.3.1</ecNumber>
    </recommendedName>
    <alternativeName>
        <fullName evidence="9 12">AIR synthase</fullName>
    </alternativeName>
    <alternativeName>
        <fullName evidence="10 12">AIRS</fullName>
    </alternativeName>
    <alternativeName>
        <fullName evidence="8 12">Phosphoribosyl-aminoimidazole synthetase</fullName>
    </alternativeName>
</protein>
<evidence type="ECO:0000256" key="4">
    <source>
        <dbReference type="ARBA" id="ARBA00020367"/>
    </source>
</evidence>
<evidence type="ECO:0000256" key="3">
    <source>
        <dbReference type="ARBA" id="ARBA00013047"/>
    </source>
</evidence>
<comment type="similarity">
    <text evidence="2 12">Belongs to the AIR synthase family.</text>
</comment>
<dbReference type="GO" id="GO:0004641">
    <property type="term" value="F:phosphoribosylformylglycinamidine cyclo-ligase activity"/>
    <property type="evidence" value="ECO:0007669"/>
    <property type="project" value="UniProtKB-EC"/>
</dbReference>
<reference evidence="15 16" key="1">
    <citation type="submission" date="2023-03" db="EMBL/GenBank/DDBJ databases">
        <title>Novel Species.</title>
        <authorList>
            <person name="Ma S."/>
        </authorList>
    </citation>
    <scope>NUCLEOTIDE SEQUENCE [LARGE SCALE GENOMIC DNA]</scope>
    <source>
        <strain evidence="15 16">B11</strain>
    </source>
</reference>
<dbReference type="PANTHER" id="PTHR10520:SF12">
    <property type="entry name" value="TRIFUNCTIONAL PURINE BIOSYNTHETIC PROTEIN ADENOSINE-3"/>
    <property type="match status" value="1"/>
</dbReference>
<evidence type="ECO:0000313" key="16">
    <source>
        <dbReference type="Proteomes" id="UP001461341"/>
    </source>
</evidence>
<dbReference type="RefSeq" id="WP_369019311.1">
    <property type="nucleotide sequence ID" value="NZ_CP121689.1"/>
</dbReference>
<evidence type="ECO:0000259" key="14">
    <source>
        <dbReference type="Pfam" id="PF02769"/>
    </source>
</evidence>
<evidence type="ECO:0000256" key="12">
    <source>
        <dbReference type="HAMAP-Rule" id="MF_00741"/>
    </source>
</evidence>
<evidence type="ECO:0000256" key="7">
    <source>
        <dbReference type="ARBA" id="ARBA00022840"/>
    </source>
</evidence>
<keyword evidence="6 12" id="KW-0547">Nucleotide-binding</keyword>
<dbReference type="HAMAP" id="MF_00741">
    <property type="entry name" value="AIRS"/>
    <property type="match status" value="1"/>
</dbReference>
<gene>
    <name evidence="12 15" type="primary">purM</name>
    <name evidence="15" type="ORF">QBE54_05375</name>
</gene>
<evidence type="ECO:0000256" key="5">
    <source>
        <dbReference type="ARBA" id="ARBA00022598"/>
    </source>
</evidence>
<comment type="subcellular location">
    <subcellularLocation>
        <location evidence="12">Cytoplasm</location>
    </subcellularLocation>
</comment>
<sequence>MSQWNYKKAGVDIELADKFVKKIAHRAQILIKSEQVVEGIGGFAGVFRIPDHPNQMCIAATCDGVGTKLEIAQKTRKNSTVGIDLVAMCVNDLLCVGAKPLFFMDYLACGKLEIEVLEEVIEGIVEGCKSAHCALLGGETAEMPDMYREGEYDLAGFAIGEVAEKKIINGKLIEPGDIVIGLASSGLHSNGFSLVRKILKENHIDYNQEWEGKTLSSLLLEPTRIYVSLILPLLENCPPKGIAHITGGGILENLPRILPPDCDARIEKAAYPEMPIFSFLQKLGNVPEKEMWRVFNMGIGMVMIFDKTRIDEALEILSTRGEKAYLIGEIIPGNGKVILVDR</sequence>
<evidence type="ECO:0000256" key="2">
    <source>
        <dbReference type="ARBA" id="ARBA00010280"/>
    </source>
</evidence>
<keyword evidence="16" id="KW-1185">Reference proteome</keyword>
<dbReference type="Proteomes" id="UP001461341">
    <property type="component" value="Chromosome"/>
</dbReference>
<dbReference type="InterPro" id="IPR010918">
    <property type="entry name" value="PurM-like_C_dom"/>
</dbReference>
<dbReference type="Gene3D" id="3.90.650.10">
    <property type="entry name" value="PurM-like C-terminal domain"/>
    <property type="match status" value="1"/>
</dbReference>
<dbReference type="PANTHER" id="PTHR10520">
    <property type="entry name" value="TRIFUNCTIONAL PURINE BIOSYNTHETIC PROTEIN ADENOSINE-3-RELATED"/>
    <property type="match status" value="1"/>
</dbReference>
<dbReference type="InterPro" id="IPR016188">
    <property type="entry name" value="PurM-like_N"/>
</dbReference>
<dbReference type="CDD" id="cd02196">
    <property type="entry name" value="PurM"/>
    <property type="match status" value="1"/>
</dbReference>
<keyword evidence="5 12" id="KW-0436">Ligase</keyword>
<dbReference type="Gene3D" id="3.30.1330.10">
    <property type="entry name" value="PurM-like, N-terminal domain"/>
    <property type="match status" value="1"/>
</dbReference>
<dbReference type="Pfam" id="PF00586">
    <property type="entry name" value="AIRS"/>
    <property type="match status" value="1"/>
</dbReference>
<comment type="pathway">
    <text evidence="1 12">Purine metabolism; IMP biosynthesis via de novo pathway; 5-amino-1-(5-phospho-D-ribosyl)imidazole from N(2)-formyl-N(1)-(5-phospho-D-ribosyl)glycinamide: step 2/2.</text>
</comment>
<dbReference type="SUPFAM" id="SSF55326">
    <property type="entry name" value="PurM N-terminal domain-like"/>
    <property type="match status" value="1"/>
</dbReference>
<keyword evidence="7 12" id="KW-0067">ATP-binding</keyword>
<accession>A0ABZ2YDS9</accession>
<proteinExistence type="inferred from homology"/>
<keyword evidence="12" id="KW-0658">Purine biosynthesis</keyword>
<feature type="domain" description="PurM-like N-terminal" evidence="13">
    <location>
        <begin position="44"/>
        <end position="162"/>
    </location>
</feature>
<dbReference type="EC" id="6.3.3.1" evidence="3 12"/>
<organism evidence="15 16">
    <name type="scientific">Thermatribacter velox</name>
    <dbReference type="NCBI Taxonomy" id="3039681"/>
    <lineage>
        <taxon>Bacteria</taxon>
        <taxon>Pseudomonadati</taxon>
        <taxon>Atribacterota</taxon>
        <taxon>Atribacteria</taxon>
        <taxon>Atribacterales</taxon>
        <taxon>Thermatribacteraceae</taxon>
        <taxon>Thermatribacter</taxon>
    </lineage>
</organism>
<evidence type="ECO:0000259" key="13">
    <source>
        <dbReference type="Pfam" id="PF00586"/>
    </source>
</evidence>
<dbReference type="SUPFAM" id="SSF56042">
    <property type="entry name" value="PurM C-terminal domain-like"/>
    <property type="match status" value="1"/>
</dbReference>
<evidence type="ECO:0000256" key="9">
    <source>
        <dbReference type="ARBA" id="ARBA00032931"/>
    </source>
</evidence>
<dbReference type="InterPro" id="IPR004733">
    <property type="entry name" value="PurM_cligase"/>
</dbReference>
<dbReference type="Pfam" id="PF02769">
    <property type="entry name" value="AIRS_C"/>
    <property type="match status" value="1"/>
</dbReference>
<evidence type="ECO:0000256" key="8">
    <source>
        <dbReference type="ARBA" id="ARBA00031908"/>
    </source>
</evidence>
<dbReference type="NCBIfam" id="TIGR00878">
    <property type="entry name" value="purM"/>
    <property type="match status" value="1"/>
</dbReference>
<comment type="catalytic activity">
    <reaction evidence="11 12">
        <text>2-formamido-N(1)-(5-O-phospho-beta-D-ribosyl)acetamidine + ATP = 5-amino-1-(5-phospho-beta-D-ribosyl)imidazole + ADP + phosphate + H(+)</text>
        <dbReference type="Rhea" id="RHEA:23032"/>
        <dbReference type="ChEBI" id="CHEBI:15378"/>
        <dbReference type="ChEBI" id="CHEBI:30616"/>
        <dbReference type="ChEBI" id="CHEBI:43474"/>
        <dbReference type="ChEBI" id="CHEBI:137981"/>
        <dbReference type="ChEBI" id="CHEBI:147287"/>
        <dbReference type="ChEBI" id="CHEBI:456216"/>
        <dbReference type="EC" id="6.3.3.1"/>
    </reaction>
</comment>
<dbReference type="InterPro" id="IPR036921">
    <property type="entry name" value="PurM-like_N_sf"/>
</dbReference>
<evidence type="ECO:0000256" key="11">
    <source>
        <dbReference type="ARBA" id="ARBA00049057"/>
    </source>
</evidence>